<dbReference type="InterPro" id="IPR034457">
    <property type="entry name" value="Organic_radical-activating"/>
</dbReference>
<comment type="caution">
    <text evidence="12">The sequence shown here is derived from an EMBL/GenBank/DDBJ whole genome shotgun (WGS) entry which is preliminary data.</text>
</comment>
<dbReference type="InterPro" id="IPR017900">
    <property type="entry name" value="4Fe4S_Fe_S_CS"/>
</dbReference>
<dbReference type="PROSITE" id="PS51918">
    <property type="entry name" value="RADICAL_SAM"/>
    <property type="match status" value="1"/>
</dbReference>
<evidence type="ECO:0000256" key="1">
    <source>
        <dbReference type="ARBA" id="ARBA00001966"/>
    </source>
</evidence>
<keyword evidence="4" id="KW-0949">S-adenosyl-L-methionine</keyword>
<dbReference type="InterPro" id="IPR013785">
    <property type="entry name" value="Aldolase_TIM"/>
</dbReference>
<evidence type="ECO:0000256" key="4">
    <source>
        <dbReference type="ARBA" id="ARBA00022691"/>
    </source>
</evidence>
<dbReference type="GO" id="GO:0016491">
    <property type="term" value="F:oxidoreductase activity"/>
    <property type="evidence" value="ECO:0007669"/>
    <property type="project" value="UniProtKB-KW"/>
</dbReference>
<gene>
    <name evidence="12" type="ORF">DW099_10510</name>
</gene>
<evidence type="ECO:0000313" key="12">
    <source>
        <dbReference type="EMBL" id="RHJ87129.1"/>
    </source>
</evidence>
<evidence type="ECO:0000256" key="3">
    <source>
        <dbReference type="ARBA" id="ARBA00022485"/>
    </source>
</evidence>
<dbReference type="CDD" id="cd01335">
    <property type="entry name" value="Radical_SAM"/>
    <property type="match status" value="1"/>
</dbReference>
<dbReference type="InterPro" id="IPR040074">
    <property type="entry name" value="BssD/PflA/YjjW"/>
</dbReference>
<evidence type="ECO:0000259" key="11">
    <source>
        <dbReference type="PROSITE" id="PS51918"/>
    </source>
</evidence>
<feature type="domain" description="4Fe-4S ferredoxin-type" evidence="10">
    <location>
        <begin position="42"/>
        <end position="71"/>
    </location>
</feature>
<dbReference type="SFLD" id="SFLDG01118">
    <property type="entry name" value="activating_enzymes__group_2"/>
    <property type="match status" value="1"/>
</dbReference>
<comment type="cofactor">
    <cofactor evidence="1">
        <name>[4Fe-4S] cluster</name>
        <dbReference type="ChEBI" id="CHEBI:49883"/>
    </cofactor>
</comment>
<dbReference type="AlphaFoldDB" id="A0A415E0H2"/>
<dbReference type="SUPFAM" id="SSF54862">
    <property type="entry name" value="4Fe-4S ferredoxins"/>
    <property type="match status" value="1"/>
</dbReference>
<evidence type="ECO:0000256" key="2">
    <source>
        <dbReference type="ARBA" id="ARBA00009777"/>
    </source>
</evidence>
<proteinExistence type="inferred from homology"/>
<dbReference type="EMBL" id="QRMS01000003">
    <property type="protein sequence ID" value="RHJ87129.1"/>
    <property type="molecule type" value="Genomic_DNA"/>
</dbReference>
<dbReference type="InterPro" id="IPR007197">
    <property type="entry name" value="rSAM"/>
</dbReference>
<dbReference type="PROSITE" id="PS51379">
    <property type="entry name" value="4FE4S_FER_2"/>
    <property type="match status" value="1"/>
</dbReference>
<evidence type="ECO:0000313" key="13">
    <source>
        <dbReference type="Proteomes" id="UP000284841"/>
    </source>
</evidence>
<evidence type="ECO:0000256" key="8">
    <source>
        <dbReference type="ARBA" id="ARBA00023014"/>
    </source>
</evidence>
<dbReference type="SFLD" id="SFLDG01066">
    <property type="entry name" value="organic_radical-activating_enz"/>
    <property type="match status" value="1"/>
</dbReference>
<dbReference type="Pfam" id="PF00037">
    <property type="entry name" value="Fer4"/>
    <property type="match status" value="1"/>
</dbReference>
<dbReference type="STRING" id="1776384.GCA_900086585_00580"/>
<dbReference type="GO" id="GO:0051539">
    <property type="term" value="F:4 iron, 4 sulfur cluster binding"/>
    <property type="evidence" value="ECO:0007669"/>
    <property type="project" value="UniProtKB-KW"/>
</dbReference>
<keyword evidence="13" id="KW-1185">Reference proteome</keyword>
<dbReference type="PIRSF" id="PIRSF000371">
    <property type="entry name" value="PFL_act_enz"/>
    <property type="match status" value="1"/>
</dbReference>
<keyword evidence="8" id="KW-0411">Iron-sulfur</keyword>
<organism evidence="12 13">
    <name type="scientific">Emergencia timonensis</name>
    <dbReference type="NCBI Taxonomy" id="1776384"/>
    <lineage>
        <taxon>Bacteria</taxon>
        <taxon>Bacillati</taxon>
        <taxon>Bacillota</taxon>
        <taxon>Clostridia</taxon>
        <taxon>Peptostreptococcales</taxon>
        <taxon>Anaerovoracaceae</taxon>
        <taxon>Emergencia</taxon>
    </lineage>
</organism>
<dbReference type="Gene3D" id="3.20.20.70">
    <property type="entry name" value="Aldolase class I"/>
    <property type="match status" value="1"/>
</dbReference>
<dbReference type="PROSITE" id="PS00198">
    <property type="entry name" value="4FE4S_FER_1"/>
    <property type="match status" value="1"/>
</dbReference>
<reference evidence="12 13" key="1">
    <citation type="submission" date="2018-08" db="EMBL/GenBank/DDBJ databases">
        <title>A genome reference for cultivated species of the human gut microbiota.</title>
        <authorList>
            <person name="Zou Y."/>
            <person name="Xue W."/>
            <person name="Luo G."/>
        </authorList>
    </citation>
    <scope>NUCLEOTIDE SEQUENCE [LARGE SCALE GENOMIC DNA]</scope>
    <source>
        <strain evidence="12 13">AM07-24</strain>
    </source>
</reference>
<evidence type="ECO:0000256" key="6">
    <source>
        <dbReference type="ARBA" id="ARBA00023002"/>
    </source>
</evidence>
<sequence length="306" mass="34628">MIFNVQKCSIHDGCGIRTLVFFKGCPLRCPWCANPESQSYHHEITEYPSKCIGCGLCMERCPGQAIGEDGRIDRSFCPDECTECTDICYAEAKKQVGKEYTIDELFEEINKDKIFYDIKGGGVTFSGGEPLTYGAYLEQIARKCRENRIDVCIESCGYSPFDSFKEALPYINSMFMDIKIIDPQKHEEATGRSNQLILDNIRRISEYGVPLTIRTPIVPGYTDTEENIRGIAEFVSGLDTVTEYELLRYHNFGESKYAALGKTYDLKGVELPSDEEMLELTGIANTVLNKHGKYSFFMKDNKKEGI</sequence>
<protein>
    <submittedName>
        <fullName evidence="12">Glycyl-radical enzyme activating protein</fullName>
    </submittedName>
</protein>
<evidence type="ECO:0000256" key="9">
    <source>
        <dbReference type="ARBA" id="ARBA00047365"/>
    </source>
</evidence>
<dbReference type="SUPFAM" id="SSF102114">
    <property type="entry name" value="Radical SAM enzymes"/>
    <property type="match status" value="1"/>
</dbReference>
<comment type="similarity">
    <text evidence="2">Belongs to the organic radical-activating enzymes family.</text>
</comment>
<dbReference type="Pfam" id="PF04055">
    <property type="entry name" value="Radical_SAM"/>
    <property type="match status" value="1"/>
</dbReference>
<dbReference type="InterPro" id="IPR017896">
    <property type="entry name" value="4Fe4S_Fe-S-bd"/>
</dbReference>
<dbReference type="GO" id="GO:0046872">
    <property type="term" value="F:metal ion binding"/>
    <property type="evidence" value="ECO:0007669"/>
    <property type="project" value="UniProtKB-KW"/>
</dbReference>
<dbReference type="InterPro" id="IPR001989">
    <property type="entry name" value="Radical_activat_CS"/>
</dbReference>
<evidence type="ECO:0000256" key="7">
    <source>
        <dbReference type="ARBA" id="ARBA00023004"/>
    </source>
</evidence>
<dbReference type="OrthoDB" id="9782387at2"/>
<keyword evidence="6" id="KW-0560">Oxidoreductase</keyword>
<keyword evidence="7" id="KW-0408">Iron</keyword>
<dbReference type="InterPro" id="IPR012839">
    <property type="entry name" value="Organic_radical_activase"/>
</dbReference>
<evidence type="ECO:0000256" key="5">
    <source>
        <dbReference type="ARBA" id="ARBA00022723"/>
    </source>
</evidence>
<keyword evidence="3" id="KW-0004">4Fe-4S</keyword>
<accession>A0A415E0H2</accession>
<dbReference type="SFLD" id="SFLDS00029">
    <property type="entry name" value="Radical_SAM"/>
    <property type="match status" value="1"/>
</dbReference>
<dbReference type="Proteomes" id="UP000284841">
    <property type="component" value="Unassembled WGS sequence"/>
</dbReference>
<dbReference type="RefSeq" id="WP_118335649.1">
    <property type="nucleotide sequence ID" value="NZ_AP025567.1"/>
</dbReference>
<dbReference type="PROSITE" id="PS01087">
    <property type="entry name" value="RADICAL_ACTIVATING"/>
    <property type="match status" value="1"/>
</dbReference>
<evidence type="ECO:0000259" key="10">
    <source>
        <dbReference type="PROSITE" id="PS51379"/>
    </source>
</evidence>
<dbReference type="PANTHER" id="PTHR30352:SF4">
    <property type="entry name" value="PYRUVATE FORMATE-LYASE 2-ACTIVATING ENZYME"/>
    <property type="match status" value="1"/>
</dbReference>
<dbReference type="InterPro" id="IPR058240">
    <property type="entry name" value="rSAM_sf"/>
</dbReference>
<feature type="domain" description="Radical SAM core" evidence="11">
    <location>
        <begin position="11"/>
        <end position="288"/>
    </location>
</feature>
<keyword evidence="5" id="KW-0479">Metal-binding</keyword>
<dbReference type="NCBIfam" id="TIGR02494">
    <property type="entry name" value="PFLE_PFLC"/>
    <property type="match status" value="1"/>
</dbReference>
<name>A0A415E0H2_9FIRM</name>
<comment type="catalytic activity">
    <reaction evidence="9">
        <text>glycyl-[protein] + reduced [flavodoxin] + S-adenosyl-L-methionine = glycin-2-yl radical-[protein] + semiquinone [flavodoxin] + 5'-deoxyadenosine + L-methionine + H(+)</text>
        <dbReference type="Rhea" id="RHEA:61976"/>
        <dbReference type="Rhea" id="RHEA-COMP:10622"/>
        <dbReference type="Rhea" id="RHEA-COMP:14480"/>
        <dbReference type="Rhea" id="RHEA-COMP:15993"/>
        <dbReference type="Rhea" id="RHEA-COMP:15994"/>
        <dbReference type="ChEBI" id="CHEBI:15378"/>
        <dbReference type="ChEBI" id="CHEBI:17319"/>
        <dbReference type="ChEBI" id="CHEBI:29947"/>
        <dbReference type="ChEBI" id="CHEBI:32722"/>
        <dbReference type="ChEBI" id="CHEBI:57618"/>
        <dbReference type="ChEBI" id="CHEBI:57844"/>
        <dbReference type="ChEBI" id="CHEBI:59789"/>
        <dbReference type="ChEBI" id="CHEBI:140311"/>
    </reaction>
</comment>
<dbReference type="PANTHER" id="PTHR30352">
    <property type="entry name" value="PYRUVATE FORMATE-LYASE-ACTIVATING ENZYME"/>
    <property type="match status" value="1"/>
</dbReference>